<evidence type="ECO:0000313" key="2">
    <source>
        <dbReference type="Proteomes" id="UP000775877"/>
    </source>
</evidence>
<dbReference type="EMBL" id="JAGQLJ010000182">
    <property type="protein sequence ID" value="MCA9381771.1"/>
    <property type="molecule type" value="Genomic_DNA"/>
</dbReference>
<reference evidence="1" key="2">
    <citation type="journal article" date="2021" name="Microbiome">
        <title>Successional dynamics and alternative stable states in a saline activated sludge microbial community over 9 years.</title>
        <authorList>
            <person name="Wang Y."/>
            <person name="Ye J."/>
            <person name="Ju F."/>
            <person name="Liu L."/>
            <person name="Boyd J.A."/>
            <person name="Deng Y."/>
            <person name="Parks D.H."/>
            <person name="Jiang X."/>
            <person name="Yin X."/>
            <person name="Woodcroft B.J."/>
            <person name="Tyson G.W."/>
            <person name="Hugenholtz P."/>
            <person name="Polz M.F."/>
            <person name="Zhang T."/>
        </authorList>
    </citation>
    <scope>NUCLEOTIDE SEQUENCE</scope>
    <source>
        <strain evidence="1">HKST-UBA13</strain>
    </source>
</reference>
<proteinExistence type="predicted"/>
<dbReference type="AlphaFoldDB" id="A0A955L2N8"/>
<protein>
    <submittedName>
        <fullName evidence="1">Uncharacterized protein</fullName>
    </submittedName>
</protein>
<evidence type="ECO:0000313" key="1">
    <source>
        <dbReference type="EMBL" id="MCA9381771.1"/>
    </source>
</evidence>
<sequence>MSIVPTKDDIINCYRNQEVLTNATINNLNDKIEKLKAALINVKQDCITHVDRPWIVDYINKTLKEIK</sequence>
<name>A0A955L2N8_9BACT</name>
<organism evidence="1 2">
    <name type="scientific">Candidatus Dojkabacteria bacterium</name>
    <dbReference type="NCBI Taxonomy" id="2099670"/>
    <lineage>
        <taxon>Bacteria</taxon>
        <taxon>Candidatus Dojkabacteria</taxon>
    </lineage>
</organism>
<comment type="caution">
    <text evidence="1">The sequence shown here is derived from an EMBL/GenBank/DDBJ whole genome shotgun (WGS) entry which is preliminary data.</text>
</comment>
<dbReference type="Proteomes" id="UP000775877">
    <property type="component" value="Unassembled WGS sequence"/>
</dbReference>
<reference evidence="1" key="1">
    <citation type="submission" date="2020-04" db="EMBL/GenBank/DDBJ databases">
        <authorList>
            <person name="Zhang T."/>
        </authorList>
    </citation>
    <scope>NUCLEOTIDE SEQUENCE</scope>
    <source>
        <strain evidence="1">HKST-UBA13</strain>
    </source>
</reference>
<gene>
    <name evidence="1" type="ORF">KC678_05885</name>
</gene>
<accession>A0A955L2N8</accession>